<evidence type="ECO:0000256" key="3">
    <source>
        <dbReference type="ARBA" id="ARBA00022679"/>
    </source>
</evidence>
<feature type="domain" description="Lipoyl-binding" evidence="11">
    <location>
        <begin position="127"/>
        <end position="203"/>
    </location>
</feature>
<comment type="cofactor">
    <cofactor evidence="9">
        <name>(R)-lipoate</name>
        <dbReference type="ChEBI" id="CHEBI:83088"/>
    </cofactor>
    <text evidence="9">Binds 3 lipoyl cofactors covalently.</text>
</comment>
<dbReference type="SUPFAM" id="SSF51230">
    <property type="entry name" value="Single hybrid motif"/>
    <property type="match status" value="3"/>
</dbReference>
<dbReference type="PANTHER" id="PTHR43178">
    <property type="entry name" value="DIHYDROLIPOAMIDE ACETYLTRANSFERASE COMPONENT OF PYRUVATE DEHYDROGENASE COMPLEX"/>
    <property type="match status" value="1"/>
</dbReference>
<feature type="domain" description="Lipoyl-binding" evidence="11">
    <location>
        <begin position="4"/>
        <end position="77"/>
    </location>
</feature>
<dbReference type="InterPro" id="IPR050743">
    <property type="entry name" value="2-oxoacid_DH_E2_comp"/>
</dbReference>
<keyword evidence="5 9" id="KW-0450">Lipoyl</keyword>
<keyword evidence="6 9" id="KW-0012">Acyltransferase</keyword>
<keyword evidence="14" id="KW-1185">Reference proteome</keyword>
<dbReference type="PROSITE" id="PS51826">
    <property type="entry name" value="PSBD"/>
    <property type="match status" value="1"/>
</dbReference>
<dbReference type="Pfam" id="PF00198">
    <property type="entry name" value="2-oxoacid_dh"/>
    <property type="match status" value="1"/>
</dbReference>
<feature type="compositionally biased region" description="Acidic residues" evidence="10">
    <location>
        <begin position="100"/>
        <end position="112"/>
    </location>
</feature>
<feature type="compositionally biased region" description="Basic and acidic residues" evidence="10">
    <location>
        <begin position="331"/>
        <end position="344"/>
    </location>
</feature>
<evidence type="ECO:0000256" key="2">
    <source>
        <dbReference type="ARBA" id="ARBA00011484"/>
    </source>
</evidence>
<evidence type="ECO:0000259" key="12">
    <source>
        <dbReference type="PROSITE" id="PS51826"/>
    </source>
</evidence>
<evidence type="ECO:0000256" key="5">
    <source>
        <dbReference type="ARBA" id="ARBA00022823"/>
    </source>
</evidence>
<sequence>MAEIKDVLVPDLGEDDVEVIELCVAEGDDVEAEGALVTVESDKASMDVPAPFAGKVKELCVSVGDKISQGDLLAKIQEAGGADSGDDDNSDKADDKQEENAESADTSSDADAEEKSSESKSASKGGSSTIEVTVPDIGDAEEVDIIEVLVAEGDKVEAEDGLITLETDKATMDVPCPQAGTVKSLKVKEGDKVSEGSLVLILEVAGSGDAGADSSESDDQSQSSDDDDAQPSQSDADDSDDAQASGGEEEIEVTVPDIGDAEDVEIIDVLVSEGDTIEPEDGLITLETDKATMDVPAPKAGTITKMLVKQGDKVSQGSAVLMLKVAGSAKSSEKPEKSDQKAKQDAPQQQKSSDKSDSSRPKPPPVPHHPSAGEKKKSGKVHASPSVRRLAREFGVDLTQVSGSGRKDRILKEDVQSYVKYELSRPKASAGSVGQGEGGLQVIAPPKVDFSKFGEVEEKPLTRIQKLSGPNLHRNWVTIPHVTQFEEADITEMEAFRKQQNKIAEKRKYDFKVTPLVFMMKAVADALKAYPVFNTSLSADGESLIQKKYYHIGIAVDTPNGLVVPVVRDVDQKGIHELSKELLDISLKARDGKLKSADMQGSCFTISSLGGIGGTAFTPIVNAPDVAILGVSKSEMKPKWNGSEFEPRLMLPLSLSYDHRVIDGAVAARFAVHLKTVLEDLREMLL</sequence>
<keyword evidence="3 9" id="KW-0808">Transferase</keyword>
<evidence type="ECO:0000256" key="9">
    <source>
        <dbReference type="RuleBase" id="RU361137"/>
    </source>
</evidence>
<evidence type="ECO:0000313" key="13">
    <source>
        <dbReference type="EMBL" id="MBD3586087.1"/>
    </source>
</evidence>
<dbReference type="Pfam" id="PF02817">
    <property type="entry name" value="E3_binding"/>
    <property type="match status" value="1"/>
</dbReference>
<comment type="similarity">
    <text evidence="1 9">Belongs to the 2-oxoacid dehydrogenase family.</text>
</comment>
<comment type="caution">
    <text evidence="13">The sequence shown here is derived from an EMBL/GenBank/DDBJ whole genome shotgun (WGS) entry which is preliminary data.</text>
</comment>
<dbReference type="InterPro" id="IPR006256">
    <property type="entry name" value="AcTrfase_Pyrv_DH_cplx"/>
</dbReference>
<dbReference type="EMBL" id="JABBXD010000005">
    <property type="protein sequence ID" value="MBD3586087.1"/>
    <property type="molecule type" value="Genomic_DNA"/>
</dbReference>
<dbReference type="InterPro" id="IPR003016">
    <property type="entry name" value="2-oxoA_DH_lipoyl-BS"/>
</dbReference>
<comment type="function">
    <text evidence="7">The pyruvate dehydrogenase complex catalyzes the overall conversion of pyruvate to acetyl-CoA and CO(2). It contains multiple copies of three enzymatic components: pyruvate dehydrogenase (E1), dihydrolipoamide acetyltransferase (E2) and lipoamide dehydrogenase (E3).</text>
</comment>
<evidence type="ECO:0000256" key="6">
    <source>
        <dbReference type="ARBA" id="ARBA00023315"/>
    </source>
</evidence>
<dbReference type="InterPro" id="IPR000089">
    <property type="entry name" value="Biotin_lipoyl"/>
</dbReference>
<comment type="catalytic activity">
    <reaction evidence="8 9">
        <text>N(6)-[(R)-dihydrolipoyl]-L-lysyl-[protein] + acetyl-CoA = N(6)-[(R)-S(8)-acetyldihydrolipoyl]-L-lysyl-[protein] + CoA</text>
        <dbReference type="Rhea" id="RHEA:17017"/>
        <dbReference type="Rhea" id="RHEA-COMP:10475"/>
        <dbReference type="Rhea" id="RHEA-COMP:10478"/>
        <dbReference type="ChEBI" id="CHEBI:57287"/>
        <dbReference type="ChEBI" id="CHEBI:57288"/>
        <dbReference type="ChEBI" id="CHEBI:83100"/>
        <dbReference type="ChEBI" id="CHEBI:83111"/>
        <dbReference type="EC" id="2.3.1.12"/>
    </reaction>
</comment>
<evidence type="ECO:0000256" key="1">
    <source>
        <dbReference type="ARBA" id="ARBA00007317"/>
    </source>
</evidence>
<dbReference type="CDD" id="cd06849">
    <property type="entry name" value="lipoyl_domain"/>
    <property type="match status" value="3"/>
</dbReference>
<feature type="region of interest" description="Disordered" evidence="10">
    <location>
        <begin position="204"/>
        <end position="262"/>
    </location>
</feature>
<evidence type="ECO:0000256" key="7">
    <source>
        <dbReference type="ARBA" id="ARBA00025211"/>
    </source>
</evidence>
<comment type="subunit">
    <text evidence="2 9">Forms a 24-polypeptide structural core with octahedral symmetry.</text>
</comment>
<feature type="domain" description="Lipoyl-binding" evidence="11">
    <location>
        <begin position="248"/>
        <end position="326"/>
    </location>
</feature>
<dbReference type="EC" id="2.3.1.12" evidence="9"/>
<name>A0ABR8LJZ2_9ALTE</name>
<feature type="region of interest" description="Disordered" evidence="10">
    <location>
        <begin position="77"/>
        <end position="138"/>
    </location>
</feature>
<dbReference type="InterPro" id="IPR001078">
    <property type="entry name" value="2-oxoacid_DH_actylTfrase"/>
</dbReference>
<feature type="compositionally biased region" description="Acidic residues" evidence="10">
    <location>
        <begin position="215"/>
        <end position="252"/>
    </location>
</feature>
<dbReference type="SUPFAM" id="SSF52777">
    <property type="entry name" value="CoA-dependent acyltransferases"/>
    <property type="match status" value="1"/>
</dbReference>
<dbReference type="SUPFAM" id="SSF47005">
    <property type="entry name" value="Peripheral subunit-binding domain of 2-oxo acid dehydrogenase complex"/>
    <property type="match status" value="1"/>
</dbReference>
<dbReference type="InterPro" id="IPR004167">
    <property type="entry name" value="PSBD"/>
</dbReference>
<feature type="compositionally biased region" description="Low complexity" evidence="10">
    <location>
        <begin position="119"/>
        <end position="129"/>
    </location>
</feature>
<dbReference type="Gene3D" id="4.10.320.10">
    <property type="entry name" value="E3-binding domain"/>
    <property type="match status" value="1"/>
</dbReference>
<feature type="region of interest" description="Disordered" evidence="10">
    <location>
        <begin position="326"/>
        <end position="387"/>
    </location>
</feature>
<proteinExistence type="inferred from homology"/>
<keyword evidence="4" id="KW-0677">Repeat</keyword>
<dbReference type="InterPro" id="IPR011053">
    <property type="entry name" value="Single_hybrid_motif"/>
</dbReference>
<dbReference type="RefSeq" id="WP_191024738.1">
    <property type="nucleotide sequence ID" value="NZ_JABBXD010000005.1"/>
</dbReference>
<feature type="compositionally biased region" description="Low complexity" evidence="10">
    <location>
        <begin position="205"/>
        <end position="214"/>
    </location>
</feature>
<protein>
    <recommendedName>
        <fullName evidence="9">Acetyltransferase component of pyruvate dehydrogenase complex</fullName>
        <ecNumber evidence="9">2.3.1.12</ecNumber>
    </recommendedName>
</protein>
<feature type="compositionally biased region" description="Basic and acidic residues" evidence="10">
    <location>
        <begin position="90"/>
        <end position="99"/>
    </location>
</feature>
<evidence type="ECO:0000259" key="11">
    <source>
        <dbReference type="PROSITE" id="PS50968"/>
    </source>
</evidence>
<reference evidence="13 14" key="1">
    <citation type="submission" date="2020-04" db="EMBL/GenBank/DDBJ databases">
        <title>Salinimonas sp. HHU 13199.</title>
        <authorList>
            <person name="Cui X."/>
            <person name="Zhang D."/>
        </authorList>
    </citation>
    <scope>NUCLEOTIDE SEQUENCE [LARGE SCALE GENOMIC DNA]</scope>
    <source>
        <strain evidence="13 14">HHU 13199</strain>
    </source>
</reference>
<dbReference type="InterPro" id="IPR023213">
    <property type="entry name" value="CAT-like_dom_sf"/>
</dbReference>
<accession>A0ABR8LJZ2</accession>
<gene>
    <name evidence="13" type="primary">aceF</name>
    <name evidence="13" type="ORF">HHX48_10085</name>
</gene>
<organism evidence="13 14">
    <name type="scientific">Salinimonas profundi</name>
    <dbReference type="NCBI Taxonomy" id="2729140"/>
    <lineage>
        <taxon>Bacteria</taxon>
        <taxon>Pseudomonadati</taxon>
        <taxon>Pseudomonadota</taxon>
        <taxon>Gammaproteobacteria</taxon>
        <taxon>Alteromonadales</taxon>
        <taxon>Alteromonadaceae</taxon>
        <taxon>Alteromonas/Salinimonas group</taxon>
        <taxon>Salinimonas</taxon>
    </lineage>
</organism>
<dbReference type="GO" id="GO:0004742">
    <property type="term" value="F:dihydrolipoyllysine-residue acetyltransferase activity"/>
    <property type="evidence" value="ECO:0007669"/>
    <property type="project" value="UniProtKB-EC"/>
</dbReference>
<evidence type="ECO:0000256" key="10">
    <source>
        <dbReference type="SAM" id="MobiDB-lite"/>
    </source>
</evidence>
<dbReference type="Gene3D" id="2.40.50.100">
    <property type="match status" value="3"/>
</dbReference>
<evidence type="ECO:0000256" key="4">
    <source>
        <dbReference type="ARBA" id="ARBA00022737"/>
    </source>
</evidence>
<dbReference type="Pfam" id="PF00364">
    <property type="entry name" value="Biotin_lipoyl"/>
    <property type="match status" value="3"/>
</dbReference>
<dbReference type="Gene3D" id="3.30.559.10">
    <property type="entry name" value="Chloramphenicol acetyltransferase-like domain"/>
    <property type="match status" value="1"/>
</dbReference>
<dbReference type="PROSITE" id="PS50968">
    <property type="entry name" value="BIOTINYL_LIPOYL"/>
    <property type="match status" value="3"/>
</dbReference>
<feature type="domain" description="Peripheral subunit-binding (PSBD)" evidence="12">
    <location>
        <begin position="382"/>
        <end position="419"/>
    </location>
</feature>
<dbReference type="Proteomes" id="UP000624419">
    <property type="component" value="Unassembled WGS sequence"/>
</dbReference>
<evidence type="ECO:0000256" key="8">
    <source>
        <dbReference type="ARBA" id="ARBA00048370"/>
    </source>
</evidence>
<dbReference type="PROSITE" id="PS00189">
    <property type="entry name" value="LIPOYL"/>
    <property type="match status" value="3"/>
</dbReference>
<evidence type="ECO:0000313" key="14">
    <source>
        <dbReference type="Proteomes" id="UP000624419"/>
    </source>
</evidence>
<dbReference type="PANTHER" id="PTHR43178:SF2">
    <property type="entry name" value="DIHYDROLIPOYLLYSINE-RESIDUE ACETYLTRANSFERASE COMPONENT OF PYRUVATE DEHYDROGENASE COMPLEX"/>
    <property type="match status" value="1"/>
</dbReference>
<dbReference type="NCBIfam" id="TIGR01348">
    <property type="entry name" value="PDHac_trf_long"/>
    <property type="match status" value="1"/>
</dbReference>
<dbReference type="InterPro" id="IPR036625">
    <property type="entry name" value="E3-bd_dom_sf"/>
</dbReference>